<evidence type="ECO:0000259" key="4">
    <source>
        <dbReference type="SMART" id="SM00822"/>
    </source>
</evidence>
<dbReference type="InterPro" id="IPR057326">
    <property type="entry name" value="KR_dom"/>
</dbReference>
<dbReference type="InterPro" id="IPR036291">
    <property type="entry name" value="NAD(P)-bd_dom_sf"/>
</dbReference>
<evidence type="ECO:0000313" key="5">
    <source>
        <dbReference type="EMBL" id="GAA5187623.1"/>
    </source>
</evidence>
<proteinExistence type="inferred from homology"/>
<dbReference type="PANTHER" id="PTHR24321">
    <property type="entry name" value="DEHYDROGENASES, SHORT CHAIN"/>
    <property type="match status" value="1"/>
</dbReference>
<dbReference type="Gene3D" id="3.40.50.720">
    <property type="entry name" value="NAD(P)-binding Rossmann-like Domain"/>
    <property type="match status" value="1"/>
</dbReference>
<sequence>MEFDGKVAIVTGGLSGIGRATARVLSARGATVVAAGVPPTRDCEEPLSGVEQCRLDVTDEAAIQRLVSEVVTAHGGLDIVVVAAGIQRYGTVTETTAEEWNEVLAVNVTGAFHTVKHTLPRLRARGAGSIVLVSSVQSSATQSTVAAYTTSKGAISALTRSIAIDEARHGIRANTVCPASVDTPMLRASARDFSDGSDQGAQALIESWGRMHPLGRVARPDEVAEAIAFLASDRASFITGIALPVDGGLLANLAVALPE</sequence>
<comment type="caution">
    <text evidence="5">The sequence shown here is derived from an EMBL/GenBank/DDBJ whole genome shotgun (WGS) entry which is preliminary data.</text>
</comment>
<dbReference type="InterPro" id="IPR002347">
    <property type="entry name" value="SDR_fam"/>
</dbReference>
<dbReference type="PROSITE" id="PS00061">
    <property type="entry name" value="ADH_SHORT"/>
    <property type="match status" value="1"/>
</dbReference>
<protein>
    <submittedName>
        <fullName evidence="5">Glucose 1-dehydrogenase</fullName>
    </submittedName>
</protein>
<evidence type="ECO:0000256" key="1">
    <source>
        <dbReference type="ARBA" id="ARBA00006484"/>
    </source>
</evidence>
<accession>A0ABP9RWY2</accession>
<dbReference type="EMBL" id="BAABJQ010000009">
    <property type="protein sequence ID" value="GAA5187623.1"/>
    <property type="molecule type" value="Genomic_DNA"/>
</dbReference>
<keyword evidence="3" id="KW-0520">NAD</keyword>
<dbReference type="RefSeq" id="WP_345631031.1">
    <property type="nucleotide sequence ID" value="NZ_BAABJQ010000009.1"/>
</dbReference>
<dbReference type="PRINTS" id="PR00080">
    <property type="entry name" value="SDRFAMILY"/>
</dbReference>
<gene>
    <name evidence="5" type="ORF">GCM10023322_36400</name>
</gene>
<dbReference type="CDD" id="cd05233">
    <property type="entry name" value="SDR_c"/>
    <property type="match status" value="1"/>
</dbReference>
<dbReference type="Proteomes" id="UP001501570">
    <property type="component" value="Unassembled WGS sequence"/>
</dbReference>
<dbReference type="InterPro" id="IPR020904">
    <property type="entry name" value="Sc_DH/Rdtase_CS"/>
</dbReference>
<dbReference type="Pfam" id="PF13561">
    <property type="entry name" value="adh_short_C2"/>
    <property type="match status" value="1"/>
</dbReference>
<dbReference type="PANTHER" id="PTHR24321:SF8">
    <property type="entry name" value="ESTRADIOL 17-BETA-DEHYDROGENASE 8-RELATED"/>
    <property type="match status" value="1"/>
</dbReference>
<keyword evidence="2" id="KW-0560">Oxidoreductase</keyword>
<dbReference type="SMART" id="SM00822">
    <property type="entry name" value="PKS_KR"/>
    <property type="match status" value="1"/>
</dbReference>
<organism evidence="5 6">
    <name type="scientific">Rugosimonospora acidiphila</name>
    <dbReference type="NCBI Taxonomy" id="556531"/>
    <lineage>
        <taxon>Bacteria</taxon>
        <taxon>Bacillati</taxon>
        <taxon>Actinomycetota</taxon>
        <taxon>Actinomycetes</taxon>
        <taxon>Micromonosporales</taxon>
        <taxon>Micromonosporaceae</taxon>
        <taxon>Rugosimonospora</taxon>
    </lineage>
</organism>
<keyword evidence="6" id="KW-1185">Reference proteome</keyword>
<evidence type="ECO:0000313" key="6">
    <source>
        <dbReference type="Proteomes" id="UP001501570"/>
    </source>
</evidence>
<evidence type="ECO:0000256" key="3">
    <source>
        <dbReference type="ARBA" id="ARBA00023027"/>
    </source>
</evidence>
<dbReference type="PRINTS" id="PR00081">
    <property type="entry name" value="GDHRDH"/>
</dbReference>
<evidence type="ECO:0000256" key="2">
    <source>
        <dbReference type="ARBA" id="ARBA00023002"/>
    </source>
</evidence>
<name>A0ABP9RWY2_9ACTN</name>
<feature type="domain" description="Ketoreductase" evidence="4">
    <location>
        <begin position="6"/>
        <end position="182"/>
    </location>
</feature>
<reference evidence="6" key="1">
    <citation type="journal article" date="2019" name="Int. J. Syst. Evol. Microbiol.">
        <title>The Global Catalogue of Microorganisms (GCM) 10K type strain sequencing project: providing services to taxonomists for standard genome sequencing and annotation.</title>
        <authorList>
            <consortium name="The Broad Institute Genomics Platform"/>
            <consortium name="The Broad Institute Genome Sequencing Center for Infectious Disease"/>
            <person name="Wu L."/>
            <person name="Ma J."/>
        </authorList>
    </citation>
    <scope>NUCLEOTIDE SEQUENCE [LARGE SCALE GENOMIC DNA]</scope>
    <source>
        <strain evidence="6">JCM 18304</strain>
    </source>
</reference>
<comment type="similarity">
    <text evidence="1">Belongs to the short-chain dehydrogenases/reductases (SDR) family.</text>
</comment>
<dbReference type="SUPFAM" id="SSF51735">
    <property type="entry name" value="NAD(P)-binding Rossmann-fold domains"/>
    <property type="match status" value="1"/>
</dbReference>